<keyword evidence="2" id="KW-1003">Cell membrane</keyword>
<evidence type="ECO:0000256" key="4">
    <source>
        <dbReference type="ARBA" id="ARBA00022679"/>
    </source>
</evidence>
<keyword evidence="5 8" id="KW-0812">Transmembrane</keyword>
<dbReference type="EMBL" id="BJYG01000019">
    <property type="protein sequence ID" value="GEN63396.1"/>
    <property type="molecule type" value="Genomic_DNA"/>
</dbReference>
<dbReference type="GO" id="GO:0016763">
    <property type="term" value="F:pentosyltransferase activity"/>
    <property type="evidence" value="ECO:0007669"/>
    <property type="project" value="TreeGrafter"/>
</dbReference>
<dbReference type="Proteomes" id="UP000321746">
    <property type="component" value="Unassembled WGS sequence"/>
</dbReference>
<keyword evidence="6 8" id="KW-1133">Transmembrane helix</keyword>
<feature type="transmembrane region" description="Helical" evidence="8">
    <location>
        <begin position="457"/>
        <end position="476"/>
    </location>
</feature>
<feature type="transmembrane region" description="Helical" evidence="8">
    <location>
        <begin position="272"/>
        <end position="292"/>
    </location>
</feature>
<sequence length="585" mass="63513">MKARSGISSIYKNKLFVAGIIILLAAVLCAQLRLAGMPVTGDEPEYIYRALSFWHTGGFRMPTSRFAQEMPEFQGIVSNGFMPIPGHPVVMSVLASPFVGLFGTGGRRVVSVICALTSVLSLACLLRPVFGSARALLVTGFVMLTFPVLPYTHLFYTDMMMMALLAASWTLGRQNRTNAVLAGVFCALALPFVHIRASLLAATLISFAAIHLWKRRDQTGLIAGAGLCLLAGGLFLWHQFALFGHLVAGADAVFTPRTATVFDRFMVHLTEFRHGLLTVSPACLLAVAGLVIGAWRRSVLAIQALVLLGVYLPPMIWGAEAESWPARFWVVVMPAMAVGMAFWLTAVRGLPARLAGAGLMLVSILNAAILLQHNSKFLDNRLALMTADTDFPFHDRFDIAGLMPWDSLDFIIFKMDTAPELNEKLLTHAAWFWSALLVAFVLNGLLRFGKISGITTWLPVFGLLPLIFAATMRPVAASAVSITRNANAVSLNFRCPADVRLIRLLSPSRIQMIPPTYPQGLDVTTIQTTDGQTTTWAAPFAPVVGVPPGHYRTIRLTAHGEGANGIWTSGEFVALAAGIRRLRCN</sequence>
<accession>A0A511XKB8</accession>
<feature type="transmembrane region" description="Helical" evidence="8">
    <location>
        <begin position="221"/>
        <end position="240"/>
    </location>
</feature>
<evidence type="ECO:0000256" key="8">
    <source>
        <dbReference type="SAM" id="Phobius"/>
    </source>
</evidence>
<feature type="transmembrane region" description="Helical" evidence="8">
    <location>
        <begin position="354"/>
        <end position="372"/>
    </location>
</feature>
<reference evidence="9 10" key="1">
    <citation type="submission" date="2019-07" db="EMBL/GenBank/DDBJ databases">
        <title>Whole genome shotgun sequence of Acetobacter oeni NBRC 105207.</title>
        <authorList>
            <person name="Hosoyama A."/>
            <person name="Uohara A."/>
            <person name="Ohji S."/>
            <person name="Ichikawa N."/>
        </authorList>
    </citation>
    <scope>NUCLEOTIDE SEQUENCE [LARGE SCALE GENOMIC DNA]</scope>
    <source>
        <strain evidence="9 10">NBRC 105207</strain>
    </source>
</reference>
<comment type="subcellular location">
    <subcellularLocation>
        <location evidence="1">Cell membrane</location>
        <topology evidence="1">Multi-pass membrane protein</topology>
    </subcellularLocation>
</comment>
<feature type="transmembrane region" description="Helical" evidence="8">
    <location>
        <begin position="84"/>
        <end position="102"/>
    </location>
</feature>
<dbReference type="GO" id="GO:0009103">
    <property type="term" value="P:lipopolysaccharide biosynthetic process"/>
    <property type="evidence" value="ECO:0007669"/>
    <property type="project" value="UniProtKB-ARBA"/>
</dbReference>
<feature type="transmembrane region" description="Helical" evidence="8">
    <location>
        <begin position="136"/>
        <end position="156"/>
    </location>
</feature>
<name>A0A511XKB8_9PROT</name>
<evidence type="ECO:0000256" key="2">
    <source>
        <dbReference type="ARBA" id="ARBA00022475"/>
    </source>
</evidence>
<dbReference type="InterPro" id="IPR050297">
    <property type="entry name" value="LipidA_mod_glycosyltrf_83"/>
</dbReference>
<dbReference type="PANTHER" id="PTHR33908">
    <property type="entry name" value="MANNOSYLTRANSFERASE YKCB-RELATED"/>
    <property type="match status" value="1"/>
</dbReference>
<keyword evidence="4" id="KW-0808">Transferase</keyword>
<protein>
    <recommendedName>
        <fullName evidence="11">Glycosyltransferase RgtA/B/C/D-like domain-containing protein</fullName>
    </recommendedName>
</protein>
<evidence type="ECO:0000256" key="5">
    <source>
        <dbReference type="ARBA" id="ARBA00022692"/>
    </source>
</evidence>
<keyword evidence="3" id="KW-0328">Glycosyltransferase</keyword>
<organism evidence="9 10">
    <name type="scientific">Acetobacter oeni</name>
    <dbReference type="NCBI Taxonomy" id="304077"/>
    <lineage>
        <taxon>Bacteria</taxon>
        <taxon>Pseudomonadati</taxon>
        <taxon>Pseudomonadota</taxon>
        <taxon>Alphaproteobacteria</taxon>
        <taxon>Acetobacterales</taxon>
        <taxon>Acetobacteraceae</taxon>
        <taxon>Acetobacter</taxon>
    </lineage>
</organism>
<dbReference type="RefSeq" id="WP_146887905.1">
    <property type="nucleotide sequence ID" value="NZ_BJYG01000019.1"/>
</dbReference>
<dbReference type="GO" id="GO:0005886">
    <property type="term" value="C:plasma membrane"/>
    <property type="evidence" value="ECO:0007669"/>
    <property type="project" value="UniProtKB-SubCell"/>
</dbReference>
<comment type="caution">
    <text evidence="9">The sequence shown here is derived from an EMBL/GenBank/DDBJ whole genome shotgun (WGS) entry which is preliminary data.</text>
</comment>
<keyword evidence="7 8" id="KW-0472">Membrane</keyword>
<feature type="transmembrane region" description="Helical" evidence="8">
    <location>
        <begin position="177"/>
        <end position="193"/>
    </location>
</feature>
<feature type="transmembrane region" description="Helical" evidence="8">
    <location>
        <begin position="299"/>
        <end position="316"/>
    </location>
</feature>
<dbReference type="AlphaFoldDB" id="A0A511XKB8"/>
<evidence type="ECO:0000256" key="7">
    <source>
        <dbReference type="ARBA" id="ARBA00023136"/>
    </source>
</evidence>
<keyword evidence="10" id="KW-1185">Reference proteome</keyword>
<dbReference type="PANTHER" id="PTHR33908:SF11">
    <property type="entry name" value="MEMBRANE PROTEIN"/>
    <property type="match status" value="1"/>
</dbReference>
<evidence type="ECO:0000256" key="1">
    <source>
        <dbReference type="ARBA" id="ARBA00004651"/>
    </source>
</evidence>
<evidence type="ECO:0000313" key="10">
    <source>
        <dbReference type="Proteomes" id="UP000321746"/>
    </source>
</evidence>
<evidence type="ECO:0000256" key="6">
    <source>
        <dbReference type="ARBA" id="ARBA00022989"/>
    </source>
</evidence>
<evidence type="ECO:0000256" key="3">
    <source>
        <dbReference type="ARBA" id="ARBA00022676"/>
    </source>
</evidence>
<feature type="transmembrane region" description="Helical" evidence="8">
    <location>
        <begin position="328"/>
        <end position="347"/>
    </location>
</feature>
<gene>
    <name evidence="9" type="ORF">AOE01nite_16200</name>
</gene>
<feature type="transmembrane region" description="Helical" evidence="8">
    <location>
        <begin position="199"/>
        <end position="214"/>
    </location>
</feature>
<evidence type="ECO:0008006" key="11">
    <source>
        <dbReference type="Google" id="ProtNLM"/>
    </source>
</evidence>
<proteinExistence type="predicted"/>
<feature type="transmembrane region" description="Helical" evidence="8">
    <location>
        <begin position="425"/>
        <end position="445"/>
    </location>
</feature>
<feature type="transmembrane region" description="Helical" evidence="8">
    <location>
        <begin position="109"/>
        <end position="130"/>
    </location>
</feature>
<evidence type="ECO:0000313" key="9">
    <source>
        <dbReference type="EMBL" id="GEN63396.1"/>
    </source>
</evidence>